<dbReference type="RefSeq" id="WP_164526458.1">
    <property type="nucleotide sequence ID" value="NZ_CP047344.1"/>
</dbReference>
<keyword evidence="2" id="KW-1185">Reference proteome</keyword>
<accession>A0A6G6SJ49</accession>
<evidence type="ECO:0000313" key="2">
    <source>
        <dbReference type="Proteomes" id="UP000503287"/>
    </source>
</evidence>
<dbReference type="Proteomes" id="UP000503287">
    <property type="component" value="Chromosome"/>
</dbReference>
<organism evidence="1 2">
    <name type="scientific">Proteus vulgaris</name>
    <dbReference type="NCBI Taxonomy" id="585"/>
    <lineage>
        <taxon>Bacteria</taxon>
        <taxon>Pseudomonadati</taxon>
        <taxon>Pseudomonadota</taxon>
        <taxon>Gammaproteobacteria</taxon>
        <taxon>Enterobacterales</taxon>
        <taxon>Morganellaceae</taxon>
        <taxon>Proteus</taxon>
    </lineage>
</organism>
<proteinExistence type="predicted"/>
<evidence type="ECO:0000313" key="1">
    <source>
        <dbReference type="EMBL" id="QIF94562.1"/>
    </source>
</evidence>
<dbReference type="EMBL" id="CP047344">
    <property type="protein sequence ID" value="QIF94562.1"/>
    <property type="molecule type" value="Genomic_DNA"/>
</dbReference>
<dbReference type="Pfam" id="PF11666">
    <property type="entry name" value="DUF2933"/>
    <property type="match status" value="1"/>
</dbReference>
<reference evidence="1 2" key="1">
    <citation type="submission" date="2020-01" db="EMBL/GenBank/DDBJ databases">
        <title>The genomic epidemiology of tigecycline resistance gene tet(X) variants in a swine farm in China.</title>
        <authorList>
            <person name="Peng K."/>
            <person name="Li R."/>
        </authorList>
    </citation>
    <scope>NUCLEOTIDE SEQUENCE [LARGE SCALE GENOMIC DNA]</scope>
    <source>
        <strain evidence="1 2">ZN3</strain>
    </source>
</reference>
<protein>
    <submittedName>
        <fullName evidence="1">DUF2933 domain-containing protein</fullName>
    </submittedName>
</protein>
<dbReference type="InterPro" id="IPR021682">
    <property type="entry name" value="DUF2933"/>
</dbReference>
<gene>
    <name evidence="1" type="ORF">GTH24_11895</name>
</gene>
<name>A0A6G6SJ49_PROVU</name>
<dbReference type="AlphaFoldDB" id="A0A6G6SJ49"/>
<sequence length="56" mass="6762">MWEFLRDNWFILMLLLCPLMHLFMHKHHHGENSSHDCCKNKDETATIDKKKTHLDA</sequence>